<dbReference type="GO" id="GO:0000390">
    <property type="term" value="P:spliceosomal complex disassembly"/>
    <property type="evidence" value="ECO:0007669"/>
    <property type="project" value="InterPro"/>
</dbReference>
<protein>
    <submittedName>
        <fullName evidence="4">G-patch domain-containing protein</fullName>
    </submittedName>
</protein>
<evidence type="ECO:0000313" key="4">
    <source>
        <dbReference type="WBParaSite" id="Csp11.Scaffold629.g7905.t1"/>
    </source>
</evidence>
<dbReference type="SMART" id="SM00443">
    <property type="entry name" value="G_patch"/>
    <property type="match status" value="1"/>
</dbReference>
<dbReference type="PROSITE" id="PS50174">
    <property type="entry name" value="G_PATCH"/>
    <property type="match status" value="1"/>
</dbReference>
<dbReference type="Pfam" id="PF01585">
    <property type="entry name" value="G-patch"/>
    <property type="match status" value="1"/>
</dbReference>
<organism evidence="3 4">
    <name type="scientific">Caenorhabditis tropicalis</name>
    <dbReference type="NCBI Taxonomy" id="1561998"/>
    <lineage>
        <taxon>Eukaryota</taxon>
        <taxon>Metazoa</taxon>
        <taxon>Ecdysozoa</taxon>
        <taxon>Nematoda</taxon>
        <taxon>Chromadorea</taxon>
        <taxon>Rhabditida</taxon>
        <taxon>Rhabditina</taxon>
        <taxon>Rhabditomorpha</taxon>
        <taxon>Rhabditoidea</taxon>
        <taxon>Rhabditidae</taxon>
        <taxon>Peloderinae</taxon>
        <taxon>Caenorhabditis</taxon>
    </lineage>
</organism>
<feature type="region of interest" description="Disordered" evidence="1">
    <location>
        <begin position="181"/>
        <end position="219"/>
    </location>
</feature>
<evidence type="ECO:0000313" key="3">
    <source>
        <dbReference type="Proteomes" id="UP000095282"/>
    </source>
</evidence>
<reference evidence="4" key="1">
    <citation type="submission" date="2016-11" db="UniProtKB">
        <authorList>
            <consortium name="WormBaseParasite"/>
        </authorList>
    </citation>
    <scope>IDENTIFICATION</scope>
</reference>
<keyword evidence="3" id="KW-1185">Reference proteome</keyword>
<name>A0A1I7UCC6_9PELO</name>
<dbReference type="InterPro" id="IPR000467">
    <property type="entry name" value="G_patch_dom"/>
</dbReference>
<evidence type="ECO:0000259" key="2">
    <source>
        <dbReference type="PROSITE" id="PS50174"/>
    </source>
</evidence>
<dbReference type="InterPro" id="IPR045211">
    <property type="entry name" value="TFP11/STIP/Ntr1"/>
</dbReference>
<dbReference type="eggNOG" id="KOG2184">
    <property type="taxonomic scope" value="Eukaryota"/>
</dbReference>
<dbReference type="InterPro" id="IPR022159">
    <property type="entry name" value="STIP/TFIP11_N"/>
</dbReference>
<feature type="region of interest" description="Disordered" evidence="1">
    <location>
        <begin position="1"/>
        <end position="52"/>
    </location>
</feature>
<dbReference type="AlphaFoldDB" id="A0A1I7UCC6"/>
<dbReference type="Pfam" id="PF12457">
    <property type="entry name" value="TIP_N"/>
    <property type="match status" value="1"/>
</dbReference>
<dbReference type="PANTHER" id="PTHR23329">
    <property type="entry name" value="TUFTELIN-INTERACTING PROTEIN 11-RELATED"/>
    <property type="match status" value="1"/>
</dbReference>
<accession>A0A1I7UCC6</accession>
<sequence>MDLEYAMNPGGRRRFQNKEQATYGVFAPDRDSDDEQGTSRGPSSKRHKYTAPMSFVAGGVQTGNKVDKTDPASLNLGTYSSKAQDYDDDALELIIDRRKTRTAKEQGAKVFAGMRSSNTKGTSETQFGGWMKHGKSDVIMKMMQAMGYKDGEGLGAQGQGIIEPVTAAVRKGRGAVGAYGKEATSVGPKFGESAADAQKRMAQEGGSAWKENGEQEKLD</sequence>
<evidence type="ECO:0000256" key="1">
    <source>
        <dbReference type="SAM" id="MobiDB-lite"/>
    </source>
</evidence>
<feature type="domain" description="G-patch" evidence="2">
    <location>
        <begin position="135"/>
        <end position="181"/>
    </location>
</feature>
<dbReference type="PANTHER" id="PTHR23329:SF1">
    <property type="entry name" value="TUFTELIN-INTERACTING PROTEIN 11"/>
    <property type="match status" value="1"/>
</dbReference>
<dbReference type="WBParaSite" id="Csp11.Scaffold629.g7905.t1">
    <property type="protein sequence ID" value="Csp11.Scaffold629.g7905.t1"/>
    <property type="gene ID" value="Csp11.Scaffold629.g7905"/>
</dbReference>
<dbReference type="GO" id="GO:0003676">
    <property type="term" value="F:nucleic acid binding"/>
    <property type="evidence" value="ECO:0007669"/>
    <property type="project" value="InterPro"/>
</dbReference>
<proteinExistence type="predicted"/>
<dbReference type="GO" id="GO:0071008">
    <property type="term" value="C:U2-type post-mRNA release spliceosomal complex"/>
    <property type="evidence" value="ECO:0007669"/>
    <property type="project" value="TreeGrafter"/>
</dbReference>
<dbReference type="Proteomes" id="UP000095282">
    <property type="component" value="Unplaced"/>
</dbReference>
<dbReference type="STRING" id="1561998.A0A1I7UCC6"/>